<gene>
    <name evidence="1" type="ORF">MSIBF_A4180004</name>
</gene>
<organism evidence="1">
    <name type="scientific">groundwater metagenome</name>
    <dbReference type="NCBI Taxonomy" id="717931"/>
    <lineage>
        <taxon>unclassified sequences</taxon>
        <taxon>metagenomes</taxon>
        <taxon>ecological metagenomes</taxon>
    </lineage>
</organism>
<proteinExistence type="predicted"/>
<accession>A0A098EDH9</accession>
<dbReference type="AlphaFoldDB" id="A0A098EDH9"/>
<protein>
    <submittedName>
        <fullName evidence="1">Uncharacterized protein</fullName>
    </submittedName>
</protein>
<reference evidence="1" key="1">
    <citation type="submission" date="2014-09" db="EMBL/GenBank/DDBJ databases">
        <authorList>
            <person name="Probst J Alexander"/>
        </authorList>
    </citation>
    <scope>NUCLEOTIDE SEQUENCE</scope>
</reference>
<dbReference type="EMBL" id="CCXY01000355">
    <property type="protein sequence ID" value="CEG13569.1"/>
    <property type="molecule type" value="Genomic_DNA"/>
</dbReference>
<sequence>MLEPYKGRIIDPTAEAVECLSRAKNSLRRTAEKYGIFSFTGRKAIRQHGSFAK</sequence>
<evidence type="ECO:0000313" key="1">
    <source>
        <dbReference type="EMBL" id="CEG13569.1"/>
    </source>
</evidence>
<name>A0A098EDH9_9ZZZZ</name>